<protein>
    <recommendedName>
        <fullName evidence="13">CCHC-type domain-containing protein</fullName>
    </recommendedName>
</protein>
<keyword evidence="6" id="KW-0229">DNA integration</keyword>
<keyword evidence="3" id="KW-0064">Aspartyl protease</keyword>
<evidence type="ECO:0000256" key="1">
    <source>
        <dbReference type="ARBA" id="ARBA00022670"/>
    </source>
</evidence>
<keyword evidence="4" id="KW-0378">Hydrolase</keyword>
<accession>A0ABQ8H5E7</accession>
<evidence type="ECO:0000256" key="4">
    <source>
        <dbReference type="ARBA" id="ARBA00022801"/>
    </source>
</evidence>
<keyword evidence="8" id="KW-0239">DNA-directed DNA polymerase</keyword>
<feature type="region of interest" description="Disordered" evidence="12">
    <location>
        <begin position="1"/>
        <end position="44"/>
    </location>
</feature>
<keyword evidence="9" id="KW-0238">DNA-binding</keyword>
<keyword evidence="8" id="KW-0808">Transferase</keyword>
<dbReference type="EMBL" id="JAFEMO010000014">
    <property type="protein sequence ID" value="KAH7548531.1"/>
    <property type="molecule type" value="Genomic_DNA"/>
</dbReference>
<dbReference type="Gene3D" id="1.10.340.70">
    <property type="match status" value="1"/>
</dbReference>
<keyword evidence="2" id="KW-0479">Metal-binding</keyword>
<evidence type="ECO:0000259" key="13">
    <source>
        <dbReference type="PROSITE" id="PS50158"/>
    </source>
</evidence>
<reference evidence="14 15" key="1">
    <citation type="submission" date="2021-02" db="EMBL/GenBank/DDBJ databases">
        <title>Plant Genome Project.</title>
        <authorList>
            <person name="Zhang R.-G."/>
        </authorList>
    </citation>
    <scope>NUCLEOTIDE SEQUENCE [LARGE SCALE GENOMIC DNA]</scope>
    <source>
        <tissue evidence="14">Leaves</tissue>
    </source>
</reference>
<evidence type="ECO:0000256" key="10">
    <source>
        <dbReference type="ARBA" id="ARBA00023172"/>
    </source>
</evidence>
<evidence type="ECO:0000256" key="2">
    <source>
        <dbReference type="ARBA" id="ARBA00022723"/>
    </source>
</evidence>
<evidence type="ECO:0000313" key="14">
    <source>
        <dbReference type="EMBL" id="KAH7548531.1"/>
    </source>
</evidence>
<keyword evidence="15" id="KW-1185">Reference proteome</keyword>
<keyword evidence="11" id="KW-0862">Zinc</keyword>
<dbReference type="InterPro" id="IPR050951">
    <property type="entry name" value="Retrovirus_Pol_polyprotein"/>
</dbReference>
<keyword evidence="7" id="KW-0695">RNA-directed DNA polymerase</keyword>
<keyword evidence="11" id="KW-0863">Zinc-finger</keyword>
<keyword evidence="5" id="KW-0460">Magnesium</keyword>
<name>A0ABQ8H5E7_9ROSI</name>
<dbReference type="SUPFAM" id="SSF57756">
    <property type="entry name" value="Retrovirus zinc finger-like domains"/>
    <property type="match status" value="1"/>
</dbReference>
<evidence type="ECO:0000256" key="7">
    <source>
        <dbReference type="ARBA" id="ARBA00022918"/>
    </source>
</evidence>
<dbReference type="PANTHER" id="PTHR37984">
    <property type="entry name" value="PROTEIN CBG26694"/>
    <property type="match status" value="1"/>
</dbReference>
<dbReference type="PANTHER" id="PTHR37984:SF5">
    <property type="entry name" value="PROTEIN NYNRIN-LIKE"/>
    <property type="match status" value="1"/>
</dbReference>
<dbReference type="Proteomes" id="UP000827721">
    <property type="component" value="Unassembled WGS sequence"/>
</dbReference>
<comment type="caution">
    <text evidence="14">The sequence shown here is derived from an EMBL/GenBank/DDBJ whole genome shotgun (WGS) entry which is preliminary data.</text>
</comment>
<keyword evidence="1" id="KW-0645">Protease</keyword>
<keyword evidence="8" id="KW-0548">Nucleotidyltransferase</keyword>
<sequence length="447" mass="51143">MANQNTFRPLDSSSNVDEEGSDEESSEEDLVPQPRRGARALKDGRRWESGMRTEIPEFQSNLLPEEFLDWLGVVEEILNFKNMPANARVVNFFDPITVFEAHQRALQVEKTVTRKGGGELLLGNSSVANPNQQPMTSSGLRCFSCGEVGHRQSECKKLEKKVQEYLVEDDVCPLLMVRPTFTTVSDIKEQVVNEGVEVPTKLQFDEKETRISKGVTIKQETTMVVRHVCLTPHADESDWLRNNVFHSTSHHASWSAFLQQFTFVLKHKAGASNLVADALSRRNNLLTTMTLFMPGFESFRDLLEFDPYFMGIMGDLGSKTNNDFLLVDRFLFRGNQLCIPDCSLCLQIIKELHKEGHVGHDRTLQLVKDNYFWPTIWLEVKRYVEHCRAIFTKDHFPVGEYNKLAARKIGPLEVLEKINPNAYRLKLSNHIRIADVFNVKHLMPYLA</sequence>
<dbReference type="InterPro" id="IPR036875">
    <property type="entry name" value="Znf_CCHC_sf"/>
</dbReference>
<evidence type="ECO:0000256" key="8">
    <source>
        <dbReference type="ARBA" id="ARBA00022932"/>
    </source>
</evidence>
<evidence type="ECO:0000313" key="15">
    <source>
        <dbReference type="Proteomes" id="UP000827721"/>
    </source>
</evidence>
<feature type="domain" description="CCHC-type" evidence="13">
    <location>
        <begin position="141"/>
        <end position="157"/>
    </location>
</feature>
<organism evidence="14 15">
    <name type="scientific">Xanthoceras sorbifolium</name>
    <dbReference type="NCBI Taxonomy" id="99658"/>
    <lineage>
        <taxon>Eukaryota</taxon>
        <taxon>Viridiplantae</taxon>
        <taxon>Streptophyta</taxon>
        <taxon>Embryophyta</taxon>
        <taxon>Tracheophyta</taxon>
        <taxon>Spermatophyta</taxon>
        <taxon>Magnoliopsida</taxon>
        <taxon>eudicotyledons</taxon>
        <taxon>Gunneridae</taxon>
        <taxon>Pentapetalae</taxon>
        <taxon>rosids</taxon>
        <taxon>malvids</taxon>
        <taxon>Sapindales</taxon>
        <taxon>Sapindaceae</taxon>
        <taxon>Xanthoceroideae</taxon>
        <taxon>Xanthoceras</taxon>
    </lineage>
</organism>
<gene>
    <name evidence="14" type="ORF">JRO89_XS14G0154500</name>
</gene>
<dbReference type="InterPro" id="IPR001878">
    <property type="entry name" value="Znf_CCHC"/>
</dbReference>
<feature type="compositionally biased region" description="Acidic residues" evidence="12">
    <location>
        <begin position="16"/>
        <end position="30"/>
    </location>
</feature>
<evidence type="ECO:0000256" key="12">
    <source>
        <dbReference type="SAM" id="MobiDB-lite"/>
    </source>
</evidence>
<evidence type="ECO:0000256" key="11">
    <source>
        <dbReference type="PROSITE-ProRule" id="PRU00047"/>
    </source>
</evidence>
<dbReference type="InterPro" id="IPR056924">
    <property type="entry name" value="SH3_Tf2-1"/>
</dbReference>
<evidence type="ECO:0000256" key="3">
    <source>
        <dbReference type="ARBA" id="ARBA00022750"/>
    </source>
</evidence>
<dbReference type="Pfam" id="PF17921">
    <property type="entry name" value="Integrase_H2C2"/>
    <property type="match status" value="1"/>
</dbReference>
<keyword evidence="10" id="KW-0233">DNA recombination</keyword>
<dbReference type="SMART" id="SM00343">
    <property type="entry name" value="ZnF_C2HC"/>
    <property type="match status" value="1"/>
</dbReference>
<proteinExistence type="predicted"/>
<dbReference type="PROSITE" id="PS50158">
    <property type="entry name" value="ZF_CCHC"/>
    <property type="match status" value="1"/>
</dbReference>
<dbReference type="InterPro" id="IPR041588">
    <property type="entry name" value="Integrase_H2C2"/>
</dbReference>
<dbReference type="Pfam" id="PF00098">
    <property type="entry name" value="zf-CCHC"/>
    <property type="match status" value="1"/>
</dbReference>
<dbReference type="Pfam" id="PF24626">
    <property type="entry name" value="SH3_Tf2-1"/>
    <property type="match status" value="1"/>
</dbReference>
<evidence type="ECO:0000256" key="5">
    <source>
        <dbReference type="ARBA" id="ARBA00022842"/>
    </source>
</evidence>
<evidence type="ECO:0000256" key="9">
    <source>
        <dbReference type="ARBA" id="ARBA00023125"/>
    </source>
</evidence>
<evidence type="ECO:0000256" key="6">
    <source>
        <dbReference type="ARBA" id="ARBA00022908"/>
    </source>
</evidence>